<reference evidence="2" key="1">
    <citation type="journal article" date="2020" name="mSystems">
        <title>Genome- and Community-Level Interaction Insights into Carbon Utilization and Element Cycling Functions of Hydrothermarchaeota in Hydrothermal Sediment.</title>
        <authorList>
            <person name="Zhou Z."/>
            <person name="Liu Y."/>
            <person name="Xu W."/>
            <person name="Pan J."/>
            <person name="Luo Z.H."/>
            <person name="Li M."/>
        </authorList>
    </citation>
    <scope>NUCLEOTIDE SEQUENCE [LARGE SCALE GENOMIC DNA]</scope>
    <source>
        <strain evidence="2">SpSt-508</strain>
    </source>
</reference>
<sequence>MGMQPTIWVCGLALAWAAAETDNRSPLADYYGFQPLEIFKLSERAGSLLAGDFNHDGRTDVVLVNNANHRLDLLLQRPAAPMHADRPLSAGANALTDHWRFEPVKLPVDELIAALAVGDFNHDGRDDLAYFVLPDELVVRYQSASGTWSETLQLRLPDILPTQWCLAAGDMNHDGADDLVVLGKRDTVLLYQQPQGGFGVPLRLMNTSDKLGLAQVADLDGDGRLDLCYVAGEAANRMLGVRLQDARGRLGPEFIFDLERPRSVTIKELDGQPGSELLTIDSRTGRLKILKVEFAPLGAGELPEQLVRYGFGAAGSAREREWALGDFDADGRQDVVVSDPDASQVLWFRQGGERGLDLALPFPSLAGADGLRPWTATGVAGQALVVHSSTEKTIGVSRWKNGRFLFPEALPIDLEPAGVEVLDVTGDGQPEIVFLARGKKGKDPEFSLWAYRRNAADTGWEAVPGYGGPTEGGGPAQGSPLSVKSAPERLWAADVTGDARPELLLLQGNKPPVVLQFVEGGALTEVTVTGALGSGSVSGQAWFPARWHDTSGLLIPQDNFVRLMTVGSEKRWQVVEQFNVSEGGAQIVGGALLQLEPGGEPELALVDSGVKKLRLYRGGHVPWKELDLGDFDFLSAAVSDLNGDGRDDLALLGGKQLAVLYSSGLSPRVRELAAFETPLEKTFLSDVAAGDVNGDGRVDLVLTDTRSHFIEILQYRPPSQLRHATYFKLFEEKSFTGGDTPVGEPREVLLADVTGDGRVDLLVLAHDRLLLYPQDPGGEPLPR</sequence>
<protein>
    <submittedName>
        <fullName evidence="2">VCBS repeat-containing protein</fullName>
    </submittedName>
</protein>
<dbReference type="PANTHER" id="PTHR46580">
    <property type="entry name" value="SENSOR KINASE-RELATED"/>
    <property type="match status" value="1"/>
</dbReference>
<comment type="caution">
    <text evidence="2">The sequence shown here is derived from an EMBL/GenBank/DDBJ whole genome shotgun (WGS) entry which is preliminary data.</text>
</comment>
<dbReference type="EMBL" id="DSVQ01000001">
    <property type="protein sequence ID" value="HGT37741.1"/>
    <property type="molecule type" value="Genomic_DNA"/>
</dbReference>
<gene>
    <name evidence="2" type="ORF">ENS64_00505</name>
</gene>
<dbReference type="PANTHER" id="PTHR46580:SF2">
    <property type="entry name" value="MAM DOMAIN-CONTAINING PROTEIN"/>
    <property type="match status" value="1"/>
</dbReference>
<proteinExistence type="predicted"/>
<organism evidence="2">
    <name type="scientific">Schlesneria paludicola</name>
    <dbReference type="NCBI Taxonomy" id="360056"/>
    <lineage>
        <taxon>Bacteria</taxon>
        <taxon>Pseudomonadati</taxon>
        <taxon>Planctomycetota</taxon>
        <taxon>Planctomycetia</taxon>
        <taxon>Planctomycetales</taxon>
        <taxon>Planctomycetaceae</taxon>
        <taxon>Schlesneria</taxon>
    </lineage>
</organism>
<evidence type="ECO:0000256" key="1">
    <source>
        <dbReference type="ARBA" id="ARBA00022729"/>
    </source>
</evidence>
<dbReference type="Pfam" id="PF13517">
    <property type="entry name" value="FG-GAP_3"/>
    <property type="match status" value="2"/>
</dbReference>
<dbReference type="Gene3D" id="2.130.10.130">
    <property type="entry name" value="Integrin alpha, N-terminal"/>
    <property type="match status" value="2"/>
</dbReference>
<accession>A0A7C4QFU5</accession>
<dbReference type="AlphaFoldDB" id="A0A7C4QFU5"/>
<dbReference type="InterPro" id="IPR028994">
    <property type="entry name" value="Integrin_alpha_N"/>
</dbReference>
<name>A0A7C4QFU5_9PLAN</name>
<dbReference type="SUPFAM" id="SSF69318">
    <property type="entry name" value="Integrin alpha N-terminal domain"/>
    <property type="match status" value="2"/>
</dbReference>
<dbReference type="InterPro" id="IPR013517">
    <property type="entry name" value="FG-GAP"/>
</dbReference>
<keyword evidence="1" id="KW-0732">Signal</keyword>
<evidence type="ECO:0000313" key="2">
    <source>
        <dbReference type="EMBL" id="HGT37741.1"/>
    </source>
</evidence>